<evidence type="ECO:0000313" key="9">
    <source>
        <dbReference type="Proteomes" id="UP000576082"/>
    </source>
</evidence>
<dbReference type="GO" id="GO:0004252">
    <property type="term" value="F:serine-type endopeptidase activity"/>
    <property type="evidence" value="ECO:0007669"/>
    <property type="project" value="UniProtKB-UniRule"/>
</dbReference>
<dbReference type="RefSeq" id="WP_169658032.1">
    <property type="nucleotide sequence ID" value="NZ_JABANE010000048.1"/>
</dbReference>
<feature type="signal peptide" evidence="5">
    <location>
        <begin position="1"/>
        <end position="19"/>
    </location>
</feature>
<evidence type="ECO:0000313" key="8">
    <source>
        <dbReference type="EMBL" id="NME69775.1"/>
    </source>
</evidence>
<dbReference type="NCBIfam" id="TIGR04183">
    <property type="entry name" value="Por_Secre_tail"/>
    <property type="match status" value="1"/>
</dbReference>
<dbReference type="InterPro" id="IPR015500">
    <property type="entry name" value="Peptidase_S8_subtilisin-rel"/>
</dbReference>
<dbReference type="PROSITE" id="PS51892">
    <property type="entry name" value="SUBTILASE"/>
    <property type="match status" value="1"/>
</dbReference>
<feature type="chain" id="PRO_5031442305" evidence="5">
    <location>
        <begin position="20"/>
        <end position="598"/>
    </location>
</feature>
<evidence type="ECO:0000256" key="4">
    <source>
        <dbReference type="PROSITE-ProRule" id="PRU01240"/>
    </source>
</evidence>
<dbReference type="Proteomes" id="UP000576082">
    <property type="component" value="Unassembled WGS sequence"/>
</dbReference>
<accession>A0A7X9XAK8</accession>
<dbReference type="GO" id="GO:0016020">
    <property type="term" value="C:membrane"/>
    <property type="evidence" value="ECO:0007669"/>
    <property type="project" value="TreeGrafter"/>
</dbReference>
<name>A0A7X9XAK8_9BACT</name>
<protein>
    <submittedName>
        <fullName evidence="8">S8 family serine peptidase</fullName>
    </submittedName>
</protein>
<evidence type="ECO:0000259" key="7">
    <source>
        <dbReference type="Pfam" id="PF18962"/>
    </source>
</evidence>
<sequence length="598" mass="65905">MKNSLFFLFLSLFTFHLSAQNAVFENGVRKGILKFKLKTELIAGQNESTSKLDLLLQSLDVEKREQLRSKITKHKGRNLKRLFPRSTNASLENKHKKHGLHLWYTLDVDESSTILNLIEEFSALSIFDIVEGFYEKKLTNDGDYKMLTDKEIKTFSMSNNNYFNDPFLGQQWNFHNTGQLGISPSPADINMYAGWDIQQNASDIIVSIHDYGVDVNHPDLQNNIWVNEAELNGTPGVDDDGNGYIDDVNGWNFREDSSGVIPHFHATHIAGIIGAENDNGIGVSGIAGGSNGTGVKMMTLDWLDSFNVGMSYVYAADNGAVISQNSWTFGVPDLYEQSTIDAINYFIIEAGNYAGSPMKGGLVVFCTGNDGADVVMWPACYINVLAVTSIGADSKKADYSTYSSWVDLSAPGGHGIFIGDTTAVLSTMPNSSYGYAGGTSMAAPHVVGVAALVLSKYKHHITPLELEFSLRYGANNIDQYNPGYENRLGSGLIDAQKALDFLSSSNDSSSFRKNNSSVEDEIELTVYPNPASSEFKIYSEEYLDGEIRIYSTNGQLVTSHKVNSKVSEISVSDYKKGLYFIKIIDKKGKSILKKILVE</sequence>
<reference evidence="8 9" key="1">
    <citation type="submission" date="2020-04" db="EMBL/GenBank/DDBJ databases">
        <title>Flammeovirga sp. SR4, a novel species isolated from seawater.</title>
        <authorList>
            <person name="Wang X."/>
        </authorList>
    </citation>
    <scope>NUCLEOTIDE SEQUENCE [LARGE SCALE GENOMIC DNA]</scope>
    <source>
        <strain evidence="8 9">ATCC 23126</strain>
    </source>
</reference>
<evidence type="ECO:0000256" key="3">
    <source>
        <dbReference type="ARBA" id="ARBA00022825"/>
    </source>
</evidence>
<dbReference type="AlphaFoldDB" id="A0A7X9XAK8"/>
<evidence type="ECO:0000256" key="1">
    <source>
        <dbReference type="ARBA" id="ARBA00022670"/>
    </source>
</evidence>
<evidence type="ECO:0000259" key="6">
    <source>
        <dbReference type="Pfam" id="PF00082"/>
    </source>
</evidence>
<dbReference type="Pfam" id="PF00082">
    <property type="entry name" value="Peptidase_S8"/>
    <property type="match status" value="1"/>
</dbReference>
<dbReference type="InterPro" id="IPR023828">
    <property type="entry name" value="Peptidase_S8_Ser-AS"/>
</dbReference>
<dbReference type="InterPro" id="IPR036852">
    <property type="entry name" value="Peptidase_S8/S53_dom_sf"/>
</dbReference>
<feature type="active site" description="Charge relay system" evidence="4">
    <location>
        <position position="210"/>
    </location>
</feature>
<dbReference type="EMBL" id="JABANE010000048">
    <property type="protein sequence ID" value="NME69775.1"/>
    <property type="molecule type" value="Genomic_DNA"/>
</dbReference>
<evidence type="ECO:0000256" key="5">
    <source>
        <dbReference type="SAM" id="SignalP"/>
    </source>
</evidence>
<dbReference type="InterPro" id="IPR026444">
    <property type="entry name" value="Secre_tail"/>
</dbReference>
<keyword evidence="3 4" id="KW-0720">Serine protease</keyword>
<dbReference type="SUPFAM" id="SSF52743">
    <property type="entry name" value="Subtilisin-like"/>
    <property type="match status" value="1"/>
</dbReference>
<dbReference type="PROSITE" id="PS00138">
    <property type="entry name" value="SUBTILASE_SER"/>
    <property type="match status" value="1"/>
</dbReference>
<feature type="domain" description="Peptidase S8/S53" evidence="6">
    <location>
        <begin position="202"/>
        <end position="468"/>
    </location>
</feature>
<dbReference type="InterPro" id="IPR000209">
    <property type="entry name" value="Peptidase_S8/S53_dom"/>
</dbReference>
<feature type="domain" description="Secretion system C-terminal sorting" evidence="7">
    <location>
        <begin position="526"/>
        <end position="597"/>
    </location>
</feature>
<dbReference type="Pfam" id="PF18962">
    <property type="entry name" value="Por_Secre_tail"/>
    <property type="match status" value="1"/>
</dbReference>
<keyword evidence="5" id="KW-0732">Signal</keyword>
<evidence type="ECO:0000256" key="2">
    <source>
        <dbReference type="ARBA" id="ARBA00022801"/>
    </source>
</evidence>
<comment type="similarity">
    <text evidence="4">Belongs to the peptidase S8 family.</text>
</comment>
<proteinExistence type="inferred from homology"/>
<dbReference type="Gene3D" id="3.40.50.200">
    <property type="entry name" value="Peptidase S8/S53 domain"/>
    <property type="match status" value="1"/>
</dbReference>
<feature type="active site" description="Charge relay system" evidence="4">
    <location>
        <position position="440"/>
    </location>
</feature>
<dbReference type="GO" id="GO:0016485">
    <property type="term" value="P:protein processing"/>
    <property type="evidence" value="ECO:0007669"/>
    <property type="project" value="TreeGrafter"/>
</dbReference>
<keyword evidence="9" id="KW-1185">Reference proteome</keyword>
<keyword evidence="2 4" id="KW-0378">Hydrolase</keyword>
<comment type="caution">
    <text evidence="8">The sequence shown here is derived from an EMBL/GenBank/DDBJ whole genome shotgun (WGS) entry which is preliminary data.</text>
</comment>
<dbReference type="PRINTS" id="PR00723">
    <property type="entry name" value="SUBTILISIN"/>
</dbReference>
<keyword evidence="1 4" id="KW-0645">Protease</keyword>
<organism evidence="8 9">
    <name type="scientific">Flammeovirga aprica JL-4</name>
    <dbReference type="NCBI Taxonomy" id="694437"/>
    <lineage>
        <taxon>Bacteria</taxon>
        <taxon>Pseudomonadati</taxon>
        <taxon>Bacteroidota</taxon>
        <taxon>Cytophagia</taxon>
        <taxon>Cytophagales</taxon>
        <taxon>Flammeovirgaceae</taxon>
        <taxon>Flammeovirga</taxon>
    </lineage>
</organism>
<dbReference type="PANTHER" id="PTHR42884:SF14">
    <property type="entry name" value="NEUROENDOCRINE CONVERTASE 1"/>
    <property type="match status" value="1"/>
</dbReference>
<dbReference type="PANTHER" id="PTHR42884">
    <property type="entry name" value="PROPROTEIN CONVERTASE SUBTILISIN/KEXIN-RELATED"/>
    <property type="match status" value="1"/>
</dbReference>
<feature type="active site" description="Charge relay system" evidence="4">
    <location>
        <position position="265"/>
    </location>
</feature>
<gene>
    <name evidence="8" type="ORF">HHU12_17500</name>
</gene>